<accession>A0A3A5MB47</accession>
<protein>
    <submittedName>
        <fullName evidence="1">DUF3263 domain-containing protein</fullName>
    </submittedName>
</protein>
<dbReference type="Proteomes" id="UP000272015">
    <property type="component" value="Unassembled WGS sequence"/>
</dbReference>
<name>A0A3A5MB47_9MICO</name>
<evidence type="ECO:0000313" key="2">
    <source>
        <dbReference type="Proteomes" id="UP000272015"/>
    </source>
</evidence>
<dbReference type="RefSeq" id="WP_119976068.1">
    <property type="nucleotide sequence ID" value="NZ_JBHSQA010000001.1"/>
</dbReference>
<reference evidence="1 2" key="1">
    <citation type="submission" date="2018-09" db="EMBL/GenBank/DDBJ databases">
        <title>Novel species of Cryobacterium.</title>
        <authorList>
            <person name="Liu Q."/>
            <person name="Xin Y.-H."/>
        </authorList>
    </citation>
    <scope>NUCLEOTIDE SEQUENCE [LARGE SCALE GENOMIC DNA]</scope>
    <source>
        <strain evidence="1 2">Hh39</strain>
    </source>
</reference>
<gene>
    <name evidence="1" type="ORF">D6T64_18045</name>
</gene>
<keyword evidence="2" id="KW-1185">Reference proteome</keyword>
<dbReference type="InterPro" id="IPR021678">
    <property type="entry name" value="DUF3263"/>
</dbReference>
<sequence>MISEQGILVANAREPHAAESAVREAPVATASATIGRAEARASAELSERDVSILAFERQWWRHAGAKEQGIRAEFGLSAARYYQVLGALLDSPQALAHDPMLVKRLQRMREVRAEARARRSLPVS</sequence>
<dbReference type="AlphaFoldDB" id="A0A3A5MB47"/>
<proteinExistence type="predicted"/>
<organism evidence="1 2">
    <name type="scientific">Cryobacterium melibiosiphilum</name>
    <dbReference type="NCBI Taxonomy" id="995039"/>
    <lineage>
        <taxon>Bacteria</taxon>
        <taxon>Bacillati</taxon>
        <taxon>Actinomycetota</taxon>
        <taxon>Actinomycetes</taxon>
        <taxon>Micrococcales</taxon>
        <taxon>Microbacteriaceae</taxon>
        <taxon>Cryobacterium</taxon>
    </lineage>
</organism>
<evidence type="ECO:0000313" key="1">
    <source>
        <dbReference type="EMBL" id="RJT86170.1"/>
    </source>
</evidence>
<comment type="caution">
    <text evidence="1">The sequence shown here is derived from an EMBL/GenBank/DDBJ whole genome shotgun (WGS) entry which is preliminary data.</text>
</comment>
<dbReference type="OrthoDB" id="3268863at2"/>
<dbReference type="Pfam" id="PF11662">
    <property type="entry name" value="DUF3263"/>
    <property type="match status" value="1"/>
</dbReference>
<dbReference type="EMBL" id="QZVS01000094">
    <property type="protein sequence ID" value="RJT86170.1"/>
    <property type="molecule type" value="Genomic_DNA"/>
</dbReference>